<dbReference type="InterPro" id="IPR008969">
    <property type="entry name" value="CarboxyPept-like_regulatory"/>
</dbReference>
<dbReference type="Proteomes" id="UP000405805">
    <property type="component" value="Unassembled WGS sequence"/>
</dbReference>
<dbReference type="RefSeq" id="WP_153096978.1">
    <property type="nucleotide sequence ID" value="NZ_VZBP01000084.1"/>
</dbReference>
<sequence>MGRLRSLLLCMLICICRFSIAQNISGMVVDAQNTAIPFCTVTCSQDSAAHSIVSYAISKDDGSFTIQSNKALSSFWLTARCVGYTTLRVHYKEVPATPLHLMMKDDSYTLSEVTIKGRNLGAKIKNDTIEFSPDVFKNGSEQNMSDVIKKLPGMTVDESGNVSYQGKKIDKFLVNGEDVLSTGGHALKTLSADFASGVELLNNYNDGNVGNSFNSKETTALNLINKDLHNKWAGNFTEGGGVKNKFDSKNSALKMDKKVSASIIANANNTNETVFSIMDYLNANGGLTGVKTTNGFAQLSLSSAERNVLMPSNDEYKRTSGIGNVNLTLKPTSHYNVTIGVIHNEMDAKSALSTEQHVKVAQEVIRKSTEENGKKRGNFSSFNLSQKWDVNPYASLRFQTKLAYSDMRNNMSIMDYYNNNSDRNADNDKNKGFNVLQQVNLNSLIGKGLLYGSVDFAFSKSERNLDVLSSYELPNEYKQADDSYYIDKDLKKLNVAGAVGYVFPIFHKINLKWELSGQNSDSWIDQNVDSEHLNSHNFGIYGGLMKNKGLFRFDAGVRFSDYGNSTNINGLVTKSVIKWEPSFATELRFSQQHSVAFGLSYKYVPTDIEALSRLSVINSYDEVTDASSYSRLGNNALNMNIAYKLYSLYSRTIIFMYLTYEKADNTEMLNYQNDGLLHSQNYMDGGKKETVNATLYANKGLGNLPIDAKLTTTFLWNRNEIAYNSIPCKMLIGNLKTDLGFVSRFKIPFNVEVDGLYNKLTNKVTDLNIDSSDKEFGGTAKLIFAKNKFASFVTGKWNKIENTSGSKILRDIDFSISYKIKKFTCKLSGTNIFHLNGINWLKQNVTPTYTSYVRYKQHSGNVMLSLTYQL</sequence>
<proteinExistence type="predicted"/>
<dbReference type="AlphaFoldDB" id="A0AA91A4G9"/>
<feature type="chain" id="PRO_5041681330" evidence="1">
    <location>
        <begin position="22"/>
        <end position="870"/>
    </location>
</feature>
<protein>
    <submittedName>
        <fullName evidence="2">Carboxypeptidase regulatory-like domain-containing protein</fullName>
    </submittedName>
</protein>
<dbReference type="GO" id="GO:0004180">
    <property type="term" value="F:carboxypeptidase activity"/>
    <property type="evidence" value="ECO:0007669"/>
    <property type="project" value="UniProtKB-KW"/>
</dbReference>
<keyword evidence="2" id="KW-0378">Hydrolase</keyword>
<comment type="caution">
    <text evidence="2">The sequence shown here is derived from an EMBL/GenBank/DDBJ whole genome shotgun (WGS) entry which is preliminary data.</text>
</comment>
<name>A0AA91A4G9_9BACT</name>
<reference evidence="3" key="1">
    <citation type="submission" date="2019-09" db="EMBL/GenBank/DDBJ databases">
        <title>Distinct polysaccharide growth profiles of human intestinal Prevotella copri isolates.</title>
        <authorList>
            <person name="Fehlner-Peach H."/>
            <person name="Magnabosco C."/>
            <person name="Raghavan V."/>
            <person name="Scher J.U."/>
            <person name="Tett A."/>
            <person name="Cox L.M."/>
            <person name="Gottsegen C."/>
            <person name="Watters A."/>
            <person name="Wiltshire- Gordon J.D."/>
            <person name="Segata N."/>
            <person name="Bonneau R."/>
            <person name="Littman D.R."/>
        </authorList>
    </citation>
    <scope>NUCLEOTIDE SEQUENCE [LARGE SCALE GENOMIC DNA]</scope>
    <source>
        <strain evidence="3">iA624</strain>
    </source>
</reference>
<feature type="signal peptide" evidence="1">
    <location>
        <begin position="1"/>
        <end position="21"/>
    </location>
</feature>
<evidence type="ECO:0000313" key="3">
    <source>
        <dbReference type="Proteomes" id="UP000405805"/>
    </source>
</evidence>
<keyword evidence="2" id="KW-0121">Carboxypeptidase</keyword>
<dbReference type="SUPFAM" id="SSF49464">
    <property type="entry name" value="Carboxypeptidase regulatory domain-like"/>
    <property type="match status" value="1"/>
</dbReference>
<dbReference type="SUPFAM" id="SSF56935">
    <property type="entry name" value="Porins"/>
    <property type="match status" value="1"/>
</dbReference>
<accession>A0AA91A4G9</accession>
<keyword evidence="1" id="KW-0732">Signal</keyword>
<evidence type="ECO:0000256" key="1">
    <source>
        <dbReference type="SAM" id="SignalP"/>
    </source>
</evidence>
<dbReference type="EMBL" id="VZBP01000084">
    <property type="protein sequence ID" value="MQO09559.1"/>
    <property type="molecule type" value="Genomic_DNA"/>
</dbReference>
<organism evidence="2 3">
    <name type="scientific">Segatella copri</name>
    <dbReference type="NCBI Taxonomy" id="165179"/>
    <lineage>
        <taxon>Bacteria</taxon>
        <taxon>Pseudomonadati</taxon>
        <taxon>Bacteroidota</taxon>
        <taxon>Bacteroidia</taxon>
        <taxon>Bacteroidales</taxon>
        <taxon>Prevotellaceae</taxon>
        <taxon>Segatella</taxon>
    </lineage>
</organism>
<keyword evidence="2" id="KW-0645">Protease</keyword>
<evidence type="ECO:0000313" key="2">
    <source>
        <dbReference type="EMBL" id="MQO09559.1"/>
    </source>
</evidence>
<gene>
    <name evidence="2" type="ORF">F7D57_07500</name>
</gene>